<gene>
    <name evidence="2" type="ORF">OEZ85_002202</name>
</gene>
<organism evidence="2 3">
    <name type="scientific">Tetradesmus obliquus</name>
    <name type="common">Green alga</name>
    <name type="synonym">Acutodesmus obliquus</name>
    <dbReference type="NCBI Taxonomy" id="3088"/>
    <lineage>
        <taxon>Eukaryota</taxon>
        <taxon>Viridiplantae</taxon>
        <taxon>Chlorophyta</taxon>
        <taxon>core chlorophytes</taxon>
        <taxon>Chlorophyceae</taxon>
        <taxon>CS clade</taxon>
        <taxon>Sphaeropleales</taxon>
        <taxon>Scenedesmaceae</taxon>
        <taxon>Tetradesmus</taxon>
    </lineage>
</organism>
<protein>
    <recommendedName>
        <fullName evidence="1">THIF-type NAD/FAD binding fold domain-containing protein</fullName>
    </recommendedName>
</protein>
<dbReference type="Proteomes" id="UP001244341">
    <property type="component" value="Chromosome 6b"/>
</dbReference>
<proteinExistence type="predicted"/>
<evidence type="ECO:0000259" key="1">
    <source>
        <dbReference type="Pfam" id="PF00899"/>
    </source>
</evidence>
<name>A0ABY8U2Y2_TETOB</name>
<dbReference type="InterPro" id="IPR000594">
    <property type="entry name" value="ThiF_NAD_FAD-bd"/>
</dbReference>
<dbReference type="Gene3D" id="3.40.50.720">
    <property type="entry name" value="NAD(P)-binding Rossmann-like Domain"/>
    <property type="match status" value="1"/>
</dbReference>
<dbReference type="InterPro" id="IPR035985">
    <property type="entry name" value="Ubiquitin-activating_enz"/>
</dbReference>
<reference evidence="2 3" key="1">
    <citation type="submission" date="2023-05" db="EMBL/GenBank/DDBJ databases">
        <title>A 100% complete, gapless, phased diploid assembly of the Scenedesmus obliquus UTEX 3031 genome.</title>
        <authorList>
            <person name="Biondi T.C."/>
            <person name="Hanschen E.R."/>
            <person name="Kwon T."/>
            <person name="Eng W."/>
            <person name="Kruse C.P.S."/>
            <person name="Koehler S.I."/>
            <person name="Kunde Y."/>
            <person name="Gleasner C.D."/>
            <person name="You Mak K.T."/>
            <person name="Polle J."/>
            <person name="Hovde B.T."/>
            <person name="Starkenburg S.R."/>
        </authorList>
    </citation>
    <scope>NUCLEOTIDE SEQUENCE [LARGE SCALE GENOMIC DNA]</scope>
    <source>
        <strain evidence="2 3">DOE0152z</strain>
    </source>
</reference>
<evidence type="ECO:0000313" key="2">
    <source>
        <dbReference type="EMBL" id="WIA15575.1"/>
    </source>
</evidence>
<dbReference type="SUPFAM" id="SSF69572">
    <property type="entry name" value="Activating enzymes of the ubiquitin-like proteins"/>
    <property type="match status" value="1"/>
</dbReference>
<dbReference type="Pfam" id="PF00899">
    <property type="entry name" value="ThiF"/>
    <property type="match status" value="1"/>
</dbReference>
<accession>A0ABY8U2Y2</accession>
<evidence type="ECO:0000313" key="3">
    <source>
        <dbReference type="Proteomes" id="UP001244341"/>
    </source>
</evidence>
<sequence length="80" mass="8912">MQTLRHINPDVAIESFTMNITTVDGFEQFKASVTHPESGTSRVDLILSCVDNYEARITINQARQTQQLAASMTFLLPNLA</sequence>
<dbReference type="EMBL" id="CP126213">
    <property type="protein sequence ID" value="WIA15575.1"/>
    <property type="molecule type" value="Genomic_DNA"/>
</dbReference>
<keyword evidence="3" id="KW-1185">Reference proteome</keyword>
<feature type="domain" description="THIF-type NAD/FAD binding fold" evidence="1">
    <location>
        <begin position="2"/>
        <end position="65"/>
    </location>
</feature>